<dbReference type="PANTHER" id="PTHR22617:SF23">
    <property type="entry name" value="CHEMOTAXIS PROTEIN CHEW"/>
    <property type="match status" value="1"/>
</dbReference>
<proteinExistence type="predicted"/>
<dbReference type="InterPro" id="IPR039315">
    <property type="entry name" value="CheW"/>
</dbReference>
<dbReference type="Gene3D" id="2.30.30.40">
    <property type="entry name" value="SH3 Domains"/>
    <property type="match status" value="1"/>
</dbReference>
<dbReference type="RefSeq" id="WP_125977021.1">
    <property type="nucleotide sequence ID" value="NZ_BAAADY010000002.1"/>
</dbReference>
<dbReference type="AlphaFoldDB" id="A0A7X5Y089"/>
<sequence>MAMGTELTAPVGEAGRRHIDVGLLRLCGIELAVPVDWVREVVPCPAAMGPCFGSHPALIGSIGVRGDVIPVVDVTLLLGFGERTGTGGTIVVLRKDDVLLGLRIDTVSGLYRIPVSAVRELVDSGGAARLVDRAFVREAHLVGILDPEALFAMPNLPLVRCHAREADSAALARARPFVLVTVAGVDIAIDSHLVESTAPAISLRRCAVPAPGWARNVNYLGRDVRVFDQLATLGLDGATPEESPGPVILLRIAPDKLVGWHVESVRSVARIPDDKFGPVPAGLAARSALFAGIATDPAGGQNLVLDTDAVRADPAIKAMAALCRAPAQAEGRATIAAREGAASTNAFLIFDTGARLLATPLDAIREVVPFRGLSSRVEDYSGLCGLADHRGAPISVYGVEPGVEPEDAKLLIIARDQEGQGARGFLAQRLATILNAPALPVPGGSPGALFVPATIDGTAHSIRIHTLG</sequence>
<dbReference type="PROSITE" id="PS50851">
    <property type="entry name" value="CHEW"/>
    <property type="match status" value="1"/>
</dbReference>
<dbReference type="InterPro" id="IPR002545">
    <property type="entry name" value="CheW-lke_dom"/>
</dbReference>
<dbReference type="InterPro" id="IPR036061">
    <property type="entry name" value="CheW-like_dom_sf"/>
</dbReference>
<dbReference type="GO" id="GO:0006935">
    <property type="term" value="P:chemotaxis"/>
    <property type="evidence" value="ECO:0007669"/>
    <property type="project" value="InterPro"/>
</dbReference>
<reference evidence="2 3" key="1">
    <citation type="submission" date="2020-03" db="EMBL/GenBank/DDBJ databases">
        <title>Genomic Encyclopedia of Type Strains, Phase IV (KMG-IV): sequencing the most valuable type-strain genomes for metagenomic binning, comparative biology and taxonomic classification.</title>
        <authorList>
            <person name="Goeker M."/>
        </authorList>
    </citation>
    <scope>NUCLEOTIDE SEQUENCE [LARGE SCALE GENOMIC DNA]</scope>
    <source>
        <strain evidence="2 3">DSM 7225</strain>
    </source>
</reference>
<name>A0A7X5Y089_9SPHN</name>
<dbReference type="GO" id="GO:0007165">
    <property type="term" value="P:signal transduction"/>
    <property type="evidence" value="ECO:0007669"/>
    <property type="project" value="InterPro"/>
</dbReference>
<feature type="domain" description="CheW-like" evidence="1">
    <location>
        <begin position="18"/>
        <end position="156"/>
    </location>
</feature>
<dbReference type="Proteomes" id="UP000531251">
    <property type="component" value="Unassembled WGS sequence"/>
</dbReference>
<dbReference type="EMBL" id="JAATJB010000003">
    <property type="protein sequence ID" value="NJB97071.1"/>
    <property type="molecule type" value="Genomic_DNA"/>
</dbReference>
<dbReference type="SMART" id="SM00260">
    <property type="entry name" value="CheW"/>
    <property type="match status" value="2"/>
</dbReference>
<evidence type="ECO:0000313" key="3">
    <source>
        <dbReference type="Proteomes" id="UP000531251"/>
    </source>
</evidence>
<comment type="caution">
    <text evidence="2">The sequence shown here is derived from an EMBL/GenBank/DDBJ whole genome shotgun (WGS) entry which is preliminary data.</text>
</comment>
<keyword evidence="3" id="KW-1185">Reference proteome</keyword>
<evidence type="ECO:0000313" key="2">
    <source>
        <dbReference type="EMBL" id="NJB97071.1"/>
    </source>
</evidence>
<organism evidence="2 3">
    <name type="scientific">Sphingomonas trueperi</name>
    <dbReference type="NCBI Taxonomy" id="53317"/>
    <lineage>
        <taxon>Bacteria</taxon>
        <taxon>Pseudomonadati</taxon>
        <taxon>Pseudomonadota</taxon>
        <taxon>Alphaproteobacteria</taxon>
        <taxon>Sphingomonadales</taxon>
        <taxon>Sphingomonadaceae</taxon>
        <taxon>Sphingomonas</taxon>
    </lineage>
</organism>
<dbReference type="Pfam" id="PF01584">
    <property type="entry name" value="CheW"/>
    <property type="match status" value="2"/>
</dbReference>
<gene>
    <name evidence="2" type="ORF">GGR89_001377</name>
</gene>
<dbReference type="GO" id="GO:0005829">
    <property type="term" value="C:cytosol"/>
    <property type="evidence" value="ECO:0007669"/>
    <property type="project" value="TreeGrafter"/>
</dbReference>
<protein>
    <submittedName>
        <fullName evidence="2">Purine-binding chemotaxis protein CheW</fullName>
    </submittedName>
</protein>
<dbReference type="SUPFAM" id="SSF50341">
    <property type="entry name" value="CheW-like"/>
    <property type="match status" value="3"/>
</dbReference>
<accession>A0A7X5Y089</accession>
<dbReference type="PANTHER" id="PTHR22617">
    <property type="entry name" value="CHEMOTAXIS SENSOR HISTIDINE KINASE-RELATED"/>
    <property type="match status" value="1"/>
</dbReference>
<dbReference type="Gene3D" id="2.40.50.180">
    <property type="entry name" value="CheA-289, Domain 4"/>
    <property type="match status" value="1"/>
</dbReference>
<evidence type="ECO:0000259" key="1">
    <source>
        <dbReference type="PROSITE" id="PS50851"/>
    </source>
</evidence>